<feature type="chain" id="PRO_5013291712" evidence="2">
    <location>
        <begin position="24"/>
        <end position="330"/>
    </location>
</feature>
<keyword evidence="4" id="KW-1185">Reference proteome</keyword>
<dbReference type="InterPro" id="IPR005064">
    <property type="entry name" value="BUG"/>
</dbReference>
<dbReference type="CDD" id="cd07012">
    <property type="entry name" value="PBP2_Bug_TTT"/>
    <property type="match status" value="1"/>
</dbReference>
<dbReference type="EMBL" id="FRBW01000005">
    <property type="protein sequence ID" value="SHN05058.1"/>
    <property type="molecule type" value="Genomic_DNA"/>
</dbReference>
<protein>
    <submittedName>
        <fullName evidence="3">Tripartite-type tricarboxylate transporter, receptor component TctC</fullName>
    </submittedName>
</protein>
<evidence type="ECO:0000313" key="3">
    <source>
        <dbReference type="EMBL" id="SHN05058.1"/>
    </source>
</evidence>
<name>A0A1M7NNF5_9HYPH</name>
<proteinExistence type="inferred from homology"/>
<evidence type="ECO:0000256" key="2">
    <source>
        <dbReference type="SAM" id="SignalP"/>
    </source>
</evidence>
<keyword evidence="3" id="KW-0675">Receptor</keyword>
<evidence type="ECO:0000256" key="1">
    <source>
        <dbReference type="ARBA" id="ARBA00006987"/>
    </source>
</evidence>
<comment type="similarity">
    <text evidence="1">Belongs to the UPF0065 (bug) family.</text>
</comment>
<feature type="signal peptide" evidence="2">
    <location>
        <begin position="1"/>
        <end position="23"/>
    </location>
</feature>
<dbReference type="PANTHER" id="PTHR42928:SF5">
    <property type="entry name" value="BLR1237 PROTEIN"/>
    <property type="match status" value="1"/>
</dbReference>
<sequence>MKLRSIFAGALLALTAISGPALAEYPERTIESILPAGAGPALSVSQIIAEAMSKELGVPLTVLATPGAGGIKAFQTGLNKPADGYTIIDGYVAPLVLQPILKKADWNFEDFIPLHAAASNAFAIGWRTDETRWSSFEEMMAWGRENPGKLRYSSGQRNNLPHLVMARVLQSYQVVAQNVPYKSPPAANNDVKSGILDFAFVNVGNYKQDPEALKIGLVLSEQPAAKAAFGGAPSIAEIDADLGISGLAPMGWDWWLVKKDTPADRVETLRAAMGKAMNDPDVRAKIERMGFVPLDWDHTNYVEIVSGVRDQLSTMADAIKWEEDALKAVK</sequence>
<dbReference type="Proteomes" id="UP000186002">
    <property type="component" value="Unassembled WGS sequence"/>
</dbReference>
<gene>
    <name evidence="3" type="ORF">SAMN05444272_3848</name>
</gene>
<dbReference type="InterPro" id="IPR042100">
    <property type="entry name" value="Bug_dom1"/>
</dbReference>
<accession>A0A1M7NNF5</accession>
<keyword evidence="2" id="KW-0732">Signal</keyword>
<dbReference type="PANTHER" id="PTHR42928">
    <property type="entry name" value="TRICARBOXYLATE-BINDING PROTEIN"/>
    <property type="match status" value="1"/>
</dbReference>
<dbReference type="RefSeq" id="WP_073014981.1">
    <property type="nucleotide sequence ID" value="NZ_FRBW01000005.1"/>
</dbReference>
<dbReference type="Pfam" id="PF03401">
    <property type="entry name" value="TctC"/>
    <property type="match status" value="1"/>
</dbReference>
<dbReference type="AlphaFoldDB" id="A0A1M7NNF5"/>
<dbReference type="OrthoDB" id="8970543at2"/>
<evidence type="ECO:0000313" key="4">
    <source>
        <dbReference type="Proteomes" id="UP000186002"/>
    </source>
</evidence>
<reference evidence="3 4" key="1">
    <citation type="submission" date="2016-11" db="EMBL/GenBank/DDBJ databases">
        <authorList>
            <person name="Jaros S."/>
            <person name="Januszkiewicz K."/>
            <person name="Wedrychowicz H."/>
        </authorList>
    </citation>
    <scope>NUCLEOTIDE SEQUENCE [LARGE SCALE GENOMIC DNA]</scope>
    <source>
        <strain evidence="3 4">DSM 22153</strain>
    </source>
</reference>
<organism evidence="3 4">
    <name type="scientific">Roseibium suaedae</name>
    <dbReference type="NCBI Taxonomy" id="735517"/>
    <lineage>
        <taxon>Bacteria</taxon>
        <taxon>Pseudomonadati</taxon>
        <taxon>Pseudomonadota</taxon>
        <taxon>Alphaproteobacteria</taxon>
        <taxon>Hyphomicrobiales</taxon>
        <taxon>Stappiaceae</taxon>
        <taxon>Roseibium</taxon>
    </lineage>
</organism>
<dbReference type="STRING" id="735517.SAMN05444272_3848"/>
<dbReference type="Gene3D" id="3.40.190.10">
    <property type="entry name" value="Periplasmic binding protein-like II"/>
    <property type="match status" value="1"/>
</dbReference>
<dbReference type="Gene3D" id="3.40.190.150">
    <property type="entry name" value="Bordetella uptake gene, domain 1"/>
    <property type="match status" value="1"/>
</dbReference>